<proteinExistence type="predicted"/>
<feature type="domain" description="LUD" evidence="1">
    <location>
        <begin position="14"/>
        <end position="206"/>
    </location>
</feature>
<dbReference type="PIRSF" id="PIRSF020269">
    <property type="entry name" value="DUF1121"/>
    <property type="match status" value="1"/>
</dbReference>
<dbReference type="EMBL" id="SLUI01000003">
    <property type="protein sequence ID" value="TCL38674.1"/>
    <property type="molecule type" value="Genomic_DNA"/>
</dbReference>
<sequence length="213" mass="23260">MHEFKPWHNTVIGEKVVAALNKNNFKAVYVPTKEEAIEQILAHIPTDASVGIAGSWTIHQLGLDELVETRGNTVYNHNKPGLSPETISDFRHKQMSCDVFLTSTNALTLSGKLVNTDGAGNRVAAMIFGPKKVIIVTGINKIVTDVTEAEKRIQLHAAPINNKRLAKANPCVQTGQCMDCSSPQRICNITTVLHKKPLGSDIHIFVIGEDLGF</sequence>
<dbReference type="InterPro" id="IPR037171">
    <property type="entry name" value="NagB/RpiA_transferase-like"/>
</dbReference>
<organism evidence="2 3">
    <name type="scientific">Anaerospora hongkongensis</name>
    <dbReference type="NCBI Taxonomy" id="244830"/>
    <lineage>
        <taxon>Bacteria</taxon>
        <taxon>Bacillati</taxon>
        <taxon>Bacillota</taxon>
        <taxon>Negativicutes</taxon>
        <taxon>Selenomonadales</taxon>
        <taxon>Sporomusaceae</taxon>
        <taxon>Anaerospora</taxon>
    </lineage>
</organism>
<protein>
    <submittedName>
        <fullName evidence="2">YkgG family uncharacterized protein</fullName>
    </submittedName>
</protein>
<dbReference type="OrthoDB" id="9809147at2"/>
<reference evidence="2 3" key="1">
    <citation type="submission" date="2019-03" db="EMBL/GenBank/DDBJ databases">
        <title>Genomic Encyclopedia of Type Strains, Phase IV (KMG-IV): sequencing the most valuable type-strain genomes for metagenomic binning, comparative biology and taxonomic classification.</title>
        <authorList>
            <person name="Goeker M."/>
        </authorList>
    </citation>
    <scope>NUCLEOTIDE SEQUENCE [LARGE SCALE GENOMIC DNA]</scope>
    <source>
        <strain evidence="2 3">DSM 15969</strain>
    </source>
</reference>
<name>A0A4R1Q174_9FIRM</name>
<dbReference type="InterPro" id="IPR009501">
    <property type="entry name" value="UCP020269"/>
</dbReference>
<dbReference type="SUPFAM" id="SSF100950">
    <property type="entry name" value="NagB/RpiA/CoA transferase-like"/>
    <property type="match status" value="1"/>
</dbReference>
<dbReference type="Proteomes" id="UP000295063">
    <property type="component" value="Unassembled WGS sequence"/>
</dbReference>
<comment type="caution">
    <text evidence="2">The sequence shown here is derived from an EMBL/GenBank/DDBJ whole genome shotgun (WGS) entry which is preliminary data.</text>
</comment>
<evidence type="ECO:0000313" key="2">
    <source>
        <dbReference type="EMBL" id="TCL38674.1"/>
    </source>
</evidence>
<dbReference type="RefSeq" id="WP_132076792.1">
    <property type="nucleotide sequence ID" value="NZ_DALZLR010000007.1"/>
</dbReference>
<dbReference type="AlphaFoldDB" id="A0A4R1Q174"/>
<dbReference type="PANTHER" id="PTHR36179">
    <property type="entry name" value="LUD_DOM DOMAIN-CONTAINING PROTEIN"/>
    <property type="match status" value="1"/>
</dbReference>
<dbReference type="PANTHER" id="PTHR36179:SF2">
    <property type="entry name" value="LUD DOMAIN-CONTAINING PROTEIN"/>
    <property type="match status" value="1"/>
</dbReference>
<keyword evidence="3" id="KW-1185">Reference proteome</keyword>
<evidence type="ECO:0000259" key="1">
    <source>
        <dbReference type="Pfam" id="PF02589"/>
    </source>
</evidence>
<accession>A0A4R1Q174</accession>
<evidence type="ECO:0000313" key="3">
    <source>
        <dbReference type="Proteomes" id="UP000295063"/>
    </source>
</evidence>
<dbReference type="InterPro" id="IPR003741">
    <property type="entry name" value="LUD_dom"/>
</dbReference>
<dbReference type="Pfam" id="PF02589">
    <property type="entry name" value="LUD_dom"/>
    <property type="match status" value="1"/>
</dbReference>
<gene>
    <name evidence="2" type="ORF">EV210_103152</name>
</gene>